<evidence type="ECO:0000313" key="3">
    <source>
        <dbReference type="Proteomes" id="UP001238163"/>
    </source>
</evidence>
<organism evidence="2 3">
    <name type="scientific">Oligosphaera ethanolica</name>
    <dbReference type="NCBI Taxonomy" id="760260"/>
    <lineage>
        <taxon>Bacteria</taxon>
        <taxon>Pseudomonadati</taxon>
        <taxon>Lentisphaerota</taxon>
        <taxon>Oligosphaeria</taxon>
        <taxon>Oligosphaerales</taxon>
        <taxon>Oligosphaeraceae</taxon>
        <taxon>Oligosphaera</taxon>
    </lineage>
</organism>
<reference evidence="2" key="1">
    <citation type="submission" date="2023-07" db="EMBL/GenBank/DDBJ databases">
        <title>Genomic Encyclopedia of Type Strains, Phase IV (KMG-IV): sequencing the most valuable type-strain genomes for metagenomic binning, comparative biology and taxonomic classification.</title>
        <authorList>
            <person name="Goeker M."/>
        </authorList>
    </citation>
    <scope>NUCLEOTIDE SEQUENCE</scope>
    <source>
        <strain evidence="2">DSM 24202</strain>
    </source>
</reference>
<dbReference type="AlphaFoldDB" id="A0AAE3VIE0"/>
<name>A0AAE3VIE0_9BACT</name>
<feature type="domain" description="DUF1559" evidence="1">
    <location>
        <begin position="8"/>
        <end position="62"/>
    </location>
</feature>
<proteinExistence type="predicted"/>
<protein>
    <submittedName>
        <fullName evidence="2">Prepilin-type processing-associated H-X9-DG protein</fullName>
    </submittedName>
</protein>
<dbReference type="EMBL" id="JAUSVL010000001">
    <property type="protein sequence ID" value="MDQ0291292.1"/>
    <property type="molecule type" value="Genomic_DNA"/>
</dbReference>
<dbReference type="Pfam" id="PF07596">
    <property type="entry name" value="SBP_bac_10"/>
    <property type="match status" value="1"/>
</dbReference>
<gene>
    <name evidence="2" type="ORF">J3R75_003399</name>
</gene>
<dbReference type="RefSeq" id="WP_307263871.1">
    <property type="nucleotide sequence ID" value="NZ_JAUSVL010000001.1"/>
</dbReference>
<keyword evidence="3" id="KW-1185">Reference proteome</keyword>
<sequence length="178" mass="19597">MLLPALSKAREKARAISCTSNLKQIGIATTMYLDDNASTLPVMYWDPAIPAWQPTNTYRAQMDLYVGDAKTWLCPSKPLTSAITAASANYIYNVTGRAQTTRFPPTEFIVFLDSIYTTVSGLDGVTQIWPNTTSNGNLRIAFRHNELANALYLDGHVDARQRGSVLPSNLAIHSTFVP</sequence>
<evidence type="ECO:0000313" key="2">
    <source>
        <dbReference type="EMBL" id="MDQ0291292.1"/>
    </source>
</evidence>
<dbReference type="InterPro" id="IPR011453">
    <property type="entry name" value="DUF1559"/>
</dbReference>
<comment type="caution">
    <text evidence="2">The sequence shown here is derived from an EMBL/GenBank/DDBJ whole genome shotgun (WGS) entry which is preliminary data.</text>
</comment>
<accession>A0AAE3VIE0</accession>
<dbReference type="Proteomes" id="UP001238163">
    <property type="component" value="Unassembled WGS sequence"/>
</dbReference>
<evidence type="ECO:0000259" key="1">
    <source>
        <dbReference type="Pfam" id="PF07596"/>
    </source>
</evidence>